<reference evidence="2 3" key="1">
    <citation type="submission" date="2020-08" db="EMBL/GenBank/DDBJ databases">
        <title>Sequencing the genomes of 1000 actinobacteria strains.</title>
        <authorList>
            <person name="Klenk H.-P."/>
        </authorList>
    </citation>
    <scope>NUCLEOTIDE SEQUENCE [LARGE SCALE GENOMIC DNA]</scope>
    <source>
        <strain evidence="2 3">DSM 105784</strain>
    </source>
</reference>
<dbReference type="AlphaFoldDB" id="A0A841AJ17"/>
<dbReference type="Proteomes" id="UP000536685">
    <property type="component" value="Unassembled WGS sequence"/>
</dbReference>
<sequence>MSREALRVSPQRIDPLSWYTRPLVPISFGALALVVALSTIAATWNLGDRGWLDVVAIGLIAFACLLIQVWTRPLRPEFGLRQALVPLGLALAGLVLSTFSAMGSDMLVQHWWAPVGVGFIIATLGPFSSVRQVLCYGITLSVATSVCAYYAFAGPDEVWPPVSLAFIAGSAVVVATVATATFCFVVVSSTQKLLIGAGTVPPASEAASEEAARRVERRTLARLGNRVAPFLEGIAAAGEVTAADRALAGQLARQLRSDLVSQANRTWLDSIALFGRIYVVDPDNRADRMNSAQRTALRALLMGVIDNPAAAIGSLFIELRGEDDGSTAVALSLDFSLPEGRRAMMLAPYYLTLQTTVESLSWDPSRDLLRFQVPARGDDQD</sequence>
<name>A0A841AJ17_9MICO</name>
<accession>A0A841AJ17</accession>
<keyword evidence="3" id="KW-1185">Reference proteome</keyword>
<keyword evidence="1" id="KW-0472">Membrane</keyword>
<comment type="caution">
    <text evidence="2">The sequence shown here is derived from an EMBL/GenBank/DDBJ whole genome shotgun (WGS) entry which is preliminary data.</text>
</comment>
<keyword evidence="1" id="KW-1133">Transmembrane helix</keyword>
<keyword evidence="1" id="KW-0812">Transmembrane</keyword>
<proteinExistence type="predicted"/>
<organism evidence="2 3">
    <name type="scientific">Conyzicola lurida</name>
    <dbReference type="NCBI Taxonomy" id="1172621"/>
    <lineage>
        <taxon>Bacteria</taxon>
        <taxon>Bacillati</taxon>
        <taxon>Actinomycetota</taxon>
        <taxon>Actinomycetes</taxon>
        <taxon>Micrococcales</taxon>
        <taxon>Microbacteriaceae</taxon>
        <taxon>Conyzicola</taxon>
    </lineage>
</organism>
<evidence type="ECO:0000313" key="3">
    <source>
        <dbReference type="Proteomes" id="UP000536685"/>
    </source>
</evidence>
<feature type="transmembrane region" description="Helical" evidence="1">
    <location>
        <begin position="83"/>
        <end position="103"/>
    </location>
</feature>
<feature type="transmembrane region" description="Helical" evidence="1">
    <location>
        <begin position="164"/>
        <end position="187"/>
    </location>
</feature>
<dbReference type="EMBL" id="JACHMJ010000001">
    <property type="protein sequence ID" value="MBB5842328.1"/>
    <property type="molecule type" value="Genomic_DNA"/>
</dbReference>
<dbReference type="RefSeq" id="WP_184233600.1">
    <property type="nucleotide sequence ID" value="NZ_JACHMJ010000001.1"/>
</dbReference>
<evidence type="ECO:0000313" key="2">
    <source>
        <dbReference type="EMBL" id="MBB5842328.1"/>
    </source>
</evidence>
<evidence type="ECO:0000256" key="1">
    <source>
        <dbReference type="SAM" id="Phobius"/>
    </source>
</evidence>
<gene>
    <name evidence="2" type="ORF">HD599_000651</name>
</gene>
<protein>
    <submittedName>
        <fullName evidence="2">Uncharacterized protein</fullName>
    </submittedName>
</protein>
<feature type="transmembrane region" description="Helical" evidence="1">
    <location>
        <begin position="109"/>
        <end position="127"/>
    </location>
</feature>
<feature type="transmembrane region" description="Helical" evidence="1">
    <location>
        <begin position="21"/>
        <end position="44"/>
    </location>
</feature>
<feature type="transmembrane region" description="Helical" evidence="1">
    <location>
        <begin position="50"/>
        <end position="71"/>
    </location>
</feature>
<feature type="transmembrane region" description="Helical" evidence="1">
    <location>
        <begin position="134"/>
        <end position="152"/>
    </location>
</feature>